<gene>
    <name evidence="3" type="ORF">G7B40_014300</name>
</gene>
<feature type="domain" description="DUF58" evidence="2">
    <location>
        <begin position="252"/>
        <end position="333"/>
    </location>
</feature>
<dbReference type="RefSeq" id="WP_208340481.1">
    <property type="nucleotide sequence ID" value="NZ_CAWQFN010000669.1"/>
</dbReference>
<proteinExistence type="predicted"/>
<feature type="transmembrane region" description="Helical" evidence="1">
    <location>
        <begin position="23"/>
        <end position="42"/>
    </location>
</feature>
<evidence type="ECO:0000259" key="2">
    <source>
        <dbReference type="Pfam" id="PF01882"/>
    </source>
</evidence>
<accession>A0AAP5MAC9</accession>
<comment type="caution">
    <text evidence="3">The sequence shown here is derived from an EMBL/GenBank/DDBJ whole genome shotgun (WGS) entry which is preliminary data.</text>
</comment>
<evidence type="ECO:0000313" key="4">
    <source>
        <dbReference type="Proteomes" id="UP000667802"/>
    </source>
</evidence>
<protein>
    <submittedName>
        <fullName evidence="3">DUF58 domain-containing protein</fullName>
    </submittedName>
</protein>
<dbReference type="Proteomes" id="UP000667802">
    <property type="component" value="Unassembled WGS sequence"/>
</dbReference>
<feature type="transmembrane region" description="Helical" evidence="1">
    <location>
        <begin position="48"/>
        <end position="70"/>
    </location>
</feature>
<reference evidence="4" key="1">
    <citation type="journal article" date="2021" name="Science">
        <title>Hunting the eagle killer: A cyanobacterial neurotoxin causes vacuolar myelinopathy.</title>
        <authorList>
            <person name="Breinlinger S."/>
            <person name="Phillips T.J."/>
            <person name="Haram B.N."/>
            <person name="Mares J."/>
            <person name="Martinez Yerena J.A."/>
            <person name="Hrouzek P."/>
            <person name="Sobotka R."/>
            <person name="Henderson W.M."/>
            <person name="Schmieder P."/>
            <person name="Williams S.M."/>
            <person name="Lauderdale J.D."/>
            <person name="Wilde H.D."/>
            <person name="Gerrin W."/>
            <person name="Kust A."/>
            <person name="Washington J.W."/>
            <person name="Wagner C."/>
            <person name="Geier B."/>
            <person name="Liebeke M."/>
            <person name="Enke H."/>
            <person name="Niedermeyer T.H.J."/>
            <person name="Wilde S.B."/>
        </authorList>
    </citation>
    <scope>NUCLEOTIDE SEQUENCE [LARGE SCALE GENOMIC DNA]</scope>
    <source>
        <strain evidence="4">Thurmond2011</strain>
    </source>
</reference>
<dbReference type="AlphaFoldDB" id="A0AAP5MAC9"/>
<keyword evidence="1" id="KW-0472">Membrane</keyword>
<evidence type="ECO:0000256" key="1">
    <source>
        <dbReference type="SAM" id="Phobius"/>
    </source>
</evidence>
<keyword evidence="4" id="KW-1185">Reference proteome</keyword>
<evidence type="ECO:0000313" key="3">
    <source>
        <dbReference type="EMBL" id="MDR9895728.1"/>
    </source>
</evidence>
<sequence>MKHFLYCLLCFSYRFQIELTRRFTASGLAVLSWIVICGFLSLDTNQSVTYQIFTLLLSILIIAIASRHFFRYRFSATRTLPRFASVGIKLKYRIVIHNKSNKTQNGLKLFENFADPRPTLKELTEIFENKSIESIRLDFLYYRWLWLISRNQGVKAKALDLPSLPPNSKTEVVFEIEPSYRGTTRFTSITVARPDPFGLVNAWISVSLPQSLLILPKLYKLPRIELPGSKRYQSAGITLALSVGESEEFRSLRDYRPGDSLRKIHWKSWAKVGHPIVKEEQDEFLVRHAIILDTFQTAKYSEILEEAVSIAASFACDIETQESLLDLIFVGNRAYCFTIGRGLSSSNEILEILASVVACQDKSFDSLIPIVMERVSLLNSCIAIFLCWDENRRKLVNYLRDVGVYITVFIITDKPELLHKFNSEFTSDELATFHILTLGKIQEGLMSL</sequence>
<name>A0AAP5MAC9_9CYAN</name>
<keyword evidence="1" id="KW-1133">Transmembrane helix</keyword>
<keyword evidence="1" id="KW-0812">Transmembrane</keyword>
<dbReference type="EMBL" id="JAALHA020000005">
    <property type="protein sequence ID" value="MDR9895728.1"/>
    <property type="molecule type" value="Genomic_DNA"/>
</dbReference>
<organism evidence="3 4">
    <name type="scientific">Aetokthonos hydrillicola Thurmond2011</name>
    <dbReference type="NCBI Taxonomy" id="2712845"/>
    <lineage>
        <taxon>Bacteria</taxon>
        <taxon>Bacillati</taxon>
        <taxon>Cyanobacteriota</taxon>
        <taxon>Cyanophyceae</taxon>
        <taxon>Nostocales</taxon>
        <taxon>Hapalosiphonaceae</taxon>
        <taxon>Aetokthonos</taxon>
    </lineage>
</organism>
<dbReference type="PANTHER" id="PTHR34351">
    <property type="entry name" value="SLR1927 PROTEIN-RELATED"/>
    <property type="match status" value="1"/>
</dbReference>
<dbReference type="InterPro" id="IPR002881">
    <property type="entry name" value="DUF58"/>
</dbReference>
<dbReference type="Pfam" id="PF01882">
    <property type="entry name" value="DUF58"/>
    <property type="match status" value="1"/>
</dbReference>